<dbReference type="Proteomes" id="UP000772434">
    <property type="component" value="Unassembled WGS sequence"/>
</dbReference>
<reference evidence="2" key="1">
    <citation type="submission" date="2020-11" db="EMBL/GenBank/DDBJ databases">
        <authorList>
            <consortium name="DOE Joint Genome Institute"/>
            <person name="Ahrendt S."/>
            <person name="Riley R."/>
            <person name="Andreopoulos W."/>
            <person name="Labutti K."/>
            <person name="Pangilinan J."/>
            <person name="Ruiz-Duenas F.J."/>
            <person name="Barrasa J.M."/>
            <person name="Sanchez-Garcia M."/>
            <person name="Camarero S."/>
            <person name="Miyauchi S."/>
            <person name="Serrano A."/>
            <person name="Linde D."/>
            <person name="Babiker R."/>
            <person name="Drula E."/>
            <person name="Ayuso-Fernandez I."/>
            <person name="Pacheco R."/>
            <person name="Padilla G."/>
            <person name="Ferreira P."/>
            <person name="Barriuso J."/>
            <person name="Kellner H."/>
            <person name="Castanera R."/>
            <person name="Alfaro M."/>
            <person name="Ramirez L."/>
            <person name="Pisabarro A.G."/>
            <person name="Kuo A."/>
            <person name="Tritt A."/>
            <person name="Lipzen A."/>
            <person name="He G."/>
            <person name="Yan M."/>
            <person name="Ng V."/>
            <person name="Cullen D."/>
            <person name="Martin F."/>
            <person name="Rosso M.-N."/>
            <person name="Henrissat B."/>
            <person name="Hibbett D."/>
            <person name="Martinez A.T."/>
            <person name="Grigoriev I.V."/>
        </authorList>
    </citation>
    <scope>NUCLEOTIDE SEQUENCE</scope>
    <source>
        <strain evidence="2">AH 40177</strain>
    </source>
</reference>
<sequence>MAPIQILLTLLWVSASFLTTIASPLMIPVDVGADDLTGMTRIVYNRQAFVRRTNPKPVSKVAAKPLKAPVQLWIRDKGLDVEHWSLVIGSDVFEAVNPPGEVADDEPPPHLIPRTFPYHPKPESDSKLIDLHCIAKFNTKEEMDDTFSQLEKIRMTLRPTQVGGNCIDYIKMALRVLQKRKHIRRIPAIFWKLYNKNYKEVRKLTWGGVWPQDDDDVVPEKERAGSTKEK</sequence>
<name>A0A9P5PIR5_9AGAR</name>
<proteinExistence type="predicted"/>
<gene>
    <name evidence="2" type="ORF">BDP27DRAFT_1426345</name>
</gene>
<comment type="caution">
    <text evidence="2">The sequence shown here is derived from an EMBL/GenBank/DDBJ whole genome shotgun (WGS) entry which is preliminary data.</text>
</comment>
<organism evidence="2 3">
    <name type="scientific">Rhodocollybia butyracea</name>
    <dbReference type="NCBI Taxonomy" id="206335"/>
    <lineage>
        <taxon>Eukaryota</taxon>
        <taxon>Fungi</taxon>
        <taxon>Dikarya</taxon>
        <taxon>Basidiomycota</taxon>
        <taxon>Agaricomycotina</taxon>
        <taxon>Agaricomycetes</taxon>
        <taxon>Agaricomycetidae</taxon>
        <taxon>Agaricales</taxon>
        <taxon>Marasmiineae</taxon>
        <taxon>Omphalotaceae</taxon>
        <taxon>Rhodocollybia</taxon>
    </lineage>
</organism>
<dbReference type="OrthoDB" id="3054873at2759"/>
<feature type="signal peptide" evidence="1">
    <location>
        <begin position="1"/>
        <end position="22"/>
    </location>
</feature>
<protein>
    <submittedName>
        <fullName evidence="2">Uncharacterized protein</fullName>
    </submittedName>
</protein>
<feature type="chain" id="PRO_5040345654" evidence="1">
    <location>
        <begin position="23"/>
        <end position="230"/>
    </location>
</feature>
<evidence type="ECO:0000313" key="3">
    <source>
        <dbReference type="Proteomes" id="UP000772434"/>
    </source>
</evidence>
<dbReference type="EMBL" id="JADNRY010000134">
    <property type="protein sequence ID" value="KAF9063967.1"/>
    <property type="molecule type" value="Genomic_DNA"/>
</dbReference>
<keyword evidence="1" id="KW-0732">Signal</keyword>
<evidence type="ECO:0000256" key="1">
    <source>
        <dbReference type="SAM" id="SignalP"/>
    </source>
</evidence>
<dbReference type="AlphaFoldDB" id="A0A9P5PIR5"/>
<keyword evidence="3" id="KW-1185">Reference proteome</keyword>
<accession>A0A9P5PIR5</accession>
<evidence type="ECO:0000313" key="2">
    <source>
        <dbReference type="EMBL" id="KAF9063967.1"/>
    </source>
</evidence>